<organism evidence="1">
    <name type="scientific">Siphoviridae sp. ctitf6</name>
    <dbReference type="NCBI Taxonomy" id="2825627"/>
    <lineage>
        <taxon>Viruses</taxon>
        <taxon>Duplodnaviria</taxon>
        <taxon>Heunggongvirae</taxon>
        <taxon>Uroviricota</taxon>
        <taxon>Caudoviricetes</taxon>
    </lineage>
</organism>
<evidence type="ECO:0000313" key="1">
    <source>
        <dbReference type="EMBL" id="DAE00865.1"/>
    </source>
</evidence>
<name>A0A8S5P364_9CAUD</name>
<proteinExistence type="predicted"/>
<sequence length="30" mass="3494">MGIDSNKKINLLVTLKKRHEVYTHHGSMDK</sequence>
<dbReference type="EMBL" id="BK015313">
    <property type="protein sequence ID" value="DAE00865.1"/>
    <property type="molecule type" value="Genomic_DNA"/>
</dbReference>
<reference evidence="1" key="1">
    <citation type="journal article" date="2021" name="Proc. Natl. Acad. Sci. U.S.A.">
        <title>A Catalog of Tens of Thousands of Viruses from Human Metagenomes Reveals Hidden Associations with Chronic Diseases.</title>
        <authorList>
            <person name="Tisza M.J."/>
            <person name="Buck C.B."/>
        </authorList>
    </citation>
    <scope>NUCLEOTIDE SEQUENCE</scope>
    <source>
        <strain evidence="1">Ctitf6</strain>
    </source>
</reference>
<protein>
    <submittedName>
        <fullName evidence="1">Uncharacterized protein</fullName>
    </submittedName>
</protein>
<accession>A0A8S5P364</accession>